<dbReference type="InterPro" id="IPR050494">
    <property type="entry name" value="Ser_Thr_dual-spec_kinase"/>
</dbReference>
<feature type="region of interest" description="Disordered" evidence="6">
    <location>
        <begin position="1154"/>
        <end position="1179"/>
    </location>
</feature>
<dbReference type="InterPro" id="IPR011009">
    <property type="entry name" value="Kinase-like_dom_sf"/>
</dbReference>
<dbReference type="InParanoid" id="A0A3R7G493"/>
<dbReference type="Gene3D" id="3.30.200.20">
    <property type="entry name" value="Phosphorylase Kinase, domain 1"/>
    <property type="match status" value="1"/>
</dbReference>
<keyword evidence="1" id="KW-0723">Serine/threonine-protein kinase</keyword>
<dbReference type="GO" id="GO:0004674">
    <property type="term" value="F:protein serine/threonine kinase activity"/>
    <property type="evidence" value="ECO:0007669"/>
    <property type="project" value="UniProtKB-KW"/>
</dbReference>
<sequence length="1423" mass="156318">MYGVIPNQNVGIRAFIPICEANNAQVHPSIHIVPGGHVFKENKLKIAKHCGNLPLRFQGNITDLSKKYLGAMVSCNADTYPSYSHTLTKKRKAHEANLHLHDDSSAPQIQCRYAAPSPVGLSQGTGARIALRNSTMPAKQVHHVPDCTAGLVVPGSGGSIPTFTNYANQTAAAASKTCPKPATAQGDYAIVVGEMLRSSNESYEVLAFLGRGTFGQVVKCRCSSTKRCVAIKILKNLPSYLRQGNVEIQILQTLSQQDTESHNIVRAIECFQHKNHMCFVFELLEQNLYEYLKSNKFRPLSLLEIRPITQQVLTALSKLKSLGLIHADLKPENIMLVSSTTGIMRYRVKVIDFGSACHSSKAVQNTYLQSRYYRAPEILLGLPFNEAIDMWSLGCVIAELFLGWPLYPGSSEYDQMRYIVETQGPPPPDLLQNAGKCSTFFIRDPYHCDWRLKTQEEYTLETGQQAKEARKYFFTSLSQICEVPGVPSPSDPDRELDIEDRQQFASLLSLMLKMRPSERVVPDSALLHPFITMLHLQAYPFSKRFHESLTLMQVCHEATRRQHLLSARSNLQQFSSLPSLHEPSSTGLISSTAPSPDSSTTKALLGPEASISLPHTSICHPSGSAVAYYAAAAVAAALTKPASQSVVEERMFSDPNNLRHYRMPNLVTDTNQQSSVTLFNNTHSCSTATEPSPATVFLTHPKADVYQSTQDVHSGFLGNRVSVPYSLSLYDLVAASGNALSLLNAVAAPVSSNFVAASVSNHQRVSSHSSRGCLYQLRQPPINRTELDPRLPAEQAEEAALVLSSYIGQEQSQLHRCEPYISVNVAPTTVSSTSLETVDLRDRLNAFVQQQQQQQQQQQLYRNPAAAFVAVQQRQQQHQTQQHHILSNHQPQEPILFAPSAAELNSMHVTNPYQTGLLPRTRALVQCSVPTSQQRIQFHQAKQRQTAVKFQSIPATRVVATHLLSGSRLQPQAGIVKPIYTAAIPLMSNPAVYVQELPQNYATLLQQQPRHHGLRITPSYPRSTSPSSTLVRNNQLLMATDQALPINLVTSAELDSGRERPPVTPETSKWAPDLLSDYSTTQLRLTPERVNDSRPKSIPSLSGVECSHASACCQSCAVISSATTTRFETSESENHLATSVESCLSECVQPTTVQNSTANTTSTAASSNPEKPVGLNSSDCKSNIESNLSTVSSASSLRSEKKIPVGRVQPMIKQEDCSSSTCFLPSPTLNFMSGNFRSTAGTSIYNDGATQRRIPPHCITRNSYHSGQPMSPDRPSIVTAPSTSSTRSSLRKQSHLSFSPSDTESQTAHHLSAAHAAAAAYHNLMYFQLQQQQQQQQHQQHRNQVPAVNFPTMPAIHLRSSHHCAVPQPNPVQIPIVNDAWPTTASMPELDDSTAAAASYYAAVLDLESDATPSNSVRSLLFR</sequence>
<keyword evidence="4 7" id="KW-0418">Kinase</keyword>
<dbReference type="InterPro" id="IPR000719">
    <property type="entry name" value="Prot_kinase_dom"/>
</dbReference>
<evidence type="ECO:0000256" key="3">
    <source>
        <dbReference type="ARBA" id="ARBA00022741"/>
    </source>
</evidence>
<feature type="compositionally biased region" description="Polar residues" evidence="6">
    <location>
        <begin position="1295"/>
        <end position="1306"/>
    </location>
</feature>
<evidence type="ECO:0000313" key="7">
    <source>
        <dbReference type="EMBL" id="KAG5446289.1"/>
    </source>
</evidence>
<dbReference type="InterPro" id="IPR008271">
    <property type="entry name" value="Ser/Thr_kinase_AS"/>
</dbReference>
<dbReference type="GO" id="GO:0003677">
    <property type="term" value="F:DNA binding"/>
    <property type="evidence" value="ECO:0007669"/>
    <property type="project" value="UniProtKB-KW"/>
</dbReference>
<dbReference type="InterPro" id="IPR017441">
    <property type="entry name" value="Protein_kinase_ATP_BS"/>
</dbReference>
<dbReference type="SUPFAM" id="SSF56112">
    <property type="entry name" value="Protein kinase-like (PK-like)"/>
    <property type="match status" value="1"/>
</dbReference>
<feature type="region of interest" description="Disordered" evidence="6">
    <location>
        <begin position="1261"/>
        <end position="1313"/>
    </location>
</feature>
<dbReference type="PROSITE" id="PS00107">
    <property type="entry name" value="PROTEIN_KINASE_ATP"/>
    <property type="match status" value="1"/>
</dbReference>
<keyword evidence="2" id="KW-0808">Transferase</keyword>
<dbReference type="Pfam" id="PF00069">
    <property type="entry name" value="Pkinase"/>
    <property type="match status" value="1"/>
</dbReference>
<reference evidence="7 8" key="1">
    <citation type="journal article" date="2018" name="Biotechnol. Adv.">
        <title>Improved genomic resources and new bioinformatic workflow for the carcinogenic parasite Clonorchis sinensis: Biotechnological implications.</title>
        <authorList>
            <person name="Wang D."/>
            <person name="Korhonen P.K."/>
            <person name="Gasser R.B."/>
            <person name="Young N.D."/>
        </authorList>
    </citation>
    <scope>NUCLEOTIDE SEQUENCE [LARGE SCALE GENOMIC DNA]</scope>
    <source>
        <strain evidence="7">Cs-k2</strain>
    </source>
</reference>
<feature type="compositionally biased region" description="Low complexity" evidence="6">
    <location>
        <begin position="1155"/>
        <end position="1168"/>
    </location>
</feature>
<evidence type="ECO:0000256" key="1">
    <source>
        <dbReference type="ARBA" id="ARBA00022527"/>
    </source>
</evidence>
<keyword evidence="8" id="KW-1185">Reference proteome</keyword>
<reference evidence="7 8" key="2">
    <citation type="journal article" date="2021" name="Genomics">
        <title>High-quality reference genome for Clonorchis sinensis.</title>
        <authorList>
            <person name="Young N.D."/>
            <person name="Stroehlein A.J."/>
            <person name="Kinkar L."/>
            <person name="Wang T."/>
            <person name="Sohn W.M."/>
            <person name="Chang B.C.H."/>
            <person name="Kaur P."/>
            <person name="Weisz D."/>
            <person name="Dudchenko O."/>
            <person name="Aiden E.L."/>
            <person name="Korhonen P.K."/>
            <person name="Gasser R.B."/>
        </authorList>
    </citation>
    <scope>NUCLEOTIDE SEQUENCE [LARGE SCALE GENOMIC DNA]</scope>
    <source>
        <strain evidence="7">Cs-k2</strain>
    </source>
</reference>
<dbReference type="GO" id="GO:0005524">
    <property type="term" value="F:ATP binding"/>
    <property type="evidence" value="ECO:0007669"/>
    <property type="project" value="UniProtKB-UniRule"/>
</dbReference>
<accession>A0A3R7G493</accession>
<evidence type="ECO:0000256" key="2">
    <source>
        <dbReference type="ARBA" id="ARBA00022679"/>
    </source>
</evidence>
<keyword evidence="5" id="KW-0067">ATP-binding</keyword>
<comment type="caution">
    <text evidence="7">The sequence shown here is derived from an EMBL/GenBank/DDBJ whole genome shotgun (WGS) entry which is preliminary data.</text>
</comment>
<evidence type="ECO:0000256" key="5">
    <source>
        <dbReference type="ARBA" id="ARBA00022840"/>
    </source>
</evidence>
<dbReference type="Proteomes" id="UP000286415">
    <property type="component" value="Unassembled WGS sequence"/>
</dbReference>
<gene>
    <name evidence="7" type="ORF">CSKR_110329</name>
</gene>
<keyword evidence="7" id="KW-0371">Homeobox</keyword>
<dbReference type="STRING" id="79923.A0A3R7G493"/>
<evidence type="ECO:0000256" key="4">
    <source>
        <dbReference type="ARBA" id="ARBA00022777"/>
    </source>
</evidence>
<dbReference type="EMBL" id="NIRI02000056">
    <property type="protein sequence ID" value="KAG5446289.1"/>
    <property type="molecule type" value="Genomic_DNA"/>
</dbReference>
<dbReference type="SMART" id="SM00220">
    <property type="entry name" value="S_TKc"/>
    <property type="match status" value="1"/>
</dbReference>
<feature type="compositionally biased region" description="Polar residues" evidence="6">
    <location>
        <begin position="1279"/>
        <end position="1288"/>
    </location>
</feature>
<dbReference type="Gene3D" id="1.10.510.10">
    <property type="entry name" value="Transferase(Phosphotransferase) domain 1"/>
    <property type="match status" value="1"/>
</dbReference>
<name>A0A3R7G493_CLOSI</name>
<dbReference type="PROSITE" id="PS00108">
    <property type="entry name" value="PROTEIN_KINASE_ST"/>
    <property type="match status" value="1"/>
</dbReference>
<keyword evidence="3" id="KW-0547">Nucleotide-binding</keyword>
<dbReference type="GO" id="GO:0005737">
    <property type="term" value="C:cytoplasm"/>
    <property type="evidence" value="ECO:0007669"/>
    <property type="project" value="TreeGrafter"/>
</dbReference>
<dbReference type="PANTHER" id="PTHR24058:SF17">
    <property type="entry name" value="HOMEODOMAIN INTERACTING PROTEIN KINASE, ISOFORM D"/>
    <property type="match status" value="1"/>
</dbReference>
<evidence type="ECO:0000313" key="8">
    <source>
        <dbReference type="Proteomes" id="UP000286415"/>
    </source>
</evidence>
<feature type="compositionally biased region" description="Polar residues" evidence="6">
    <location>
        <begin position="577"/>
        <end position="589"/>
    </location>
</feature>
<dbReference type="GO" id="GO:0005634">
    <property type="term" value="C:nucleus"/>
    <property type="evidence" value="ECO:0007669"/>
    <property type="project" value="TreeGrafter"/>
</dbReference>
<proteinExistence type="predicted"/>
<dbReference type="GO" id="GO:0004713">
    <property type="term" value="F:protein tyrosine kinase activity"/>
    <property type="evidence" value="ECO:0007669"/>
    <property type="project" value="TreeGrafter"/>
</dbReference>
<keyword evidence="7" id="KW-0238">DNA-binding</keyword>
<feature type="compositionally biased region" description="Low complexity" evidence="6">
    <location>
        <begin position="590"/>
        <end position="601"/>
    </location>
</feature>
<protein>
    <submittedName>
        <fullName evidence="7">Homeodomain-interacting protein kinase 1</fullName>
    </submittedName>
</protein>
<dbReference type="OrthoDB" id="10030361at2759"/>
<dbReference type="PANTHER" id="PTHR24058">
    <property type="entry name" value="DUAL SPECIFICITY PROTEIN KINASE"/>
    <property type="match status" value="1"/>
</dbReference>
<dbReference type="PROSITE" id="PS50011">
    <property type="entry name" value="PROTEIN_KINASE_DOM"/>
    <property type="match status" value="1"/>
</dbReference>
<evidence type="ECO:0000256" key="6">
    <source>
        <dbReference type="SAM" id="MobiDB-lite"/>
    </source>
</evidence>
<feature type="region of interest" description="Disordered" evidence="6">
    <location>
        <begin position="577"/>
        <end position="603"/>
    </location>
</feature>
<organism evidence="7 8">
    <name type="scientific">Clonorchis sinensis</name>
    <name type="common">Chinese liver fluke</name>
    <dbReference type="NCBI Taxonomy" id="79923"/>
    <lineage>
        <taxon>Eukaryota</taxon>
        <taxon>Metazoa</taxon>
        <taxon>Spiralia</taxon>
        <taxon>Lophotrochozoa</taxon>
        <taxon>Platyhelminthes</taxon>
        <taxon>Trematoda</taxon>
        <taxon>Digenea</taxon>
        <taxon>Opisthorchiida</taxon>
        <taxon>Opisthorchiata</taxon>
        <taxon>Opisthorchiidae</taxon>
        <taxon>Clonorchis</taxon>
    </lineage>
</organism>